<evidence type="ECO:0000313" key="2">
    <source>
        <dbReference type="Proteomes" id="UP000199150"/>
    </source>
</evidence>
<sequence length="90" mass="9861">MNAGIAYIESNIKMPDGAYALTDYGRYYAQERGIVYAFYAKPWGGEGWKPGVHVVAYDDLPGVMDGGCDFIDVVYVPSNKTIFAECHGLA</sequence>
<evidence type="ECO:0000313" key="1">
    <source>
        <dbReference type="EMBL" id="SCW29761.1"/>
    </source>
</evidence>
<protein>
    <submittedName>
        <fullName evidence="1">Uncharacterized protein</fullName>
    </submittedName>
</protein>
<dbReference type="AlphaFoldDB" id="A0A1G4PBX9"/>
<organism evidence="1 2">
    <name type="scientific">Asticcacaulis taihuensis</name>
    <dbReference type="NCBI Taxonomy" id="260084"/>
    <lineage>
        <taxon>Bacteria</taxon>
        <taxon>Pseudomonadati</taxon>
        <taxon>Pseudomonadota</taxon>
        <taxon>Alphaproteobacteria</taxon>
        <taxon>Caulobacterales</taxon>
        <taxon>Caulobacteraceae</taxon>
        <taxon>Asticcacaulis</taxon>
    </lineage>
</organism>
<accession>A0A1G4PBX9</accession>
<dbReference type="OrthoDB" id="7584185at2"/>
<dbReference type="STRING" id="260084.SAMN02927928_0232"/>
<proteinExistence type="predicted"/>
<keyword evidence="2" id="KW-1185">Reference proteome</keyword>
<reference evidence="2" key="1">
    <citation type="submission" date="2016-10" db="EMBL/GenBank/DDBJ databases">
        <authorList>
            <person name="Varghese N."/>
            <person name="Submissions S."/>
        </authorList>
    </citation>
    <scope>NUCLEOTIDE SEQUENCE [LARGE SCALE GENOMIC DNA]</scope>
    <source>
        <strain evidence="2">CGMCC 1.3431</strain>
    </source>
</reference>
<dbReference type="RefSeq" id="WP_090642672.1">
    <property type="nucleotide sequence ID" value="NZ_CBCRYE010000001.1"/>
</dbReference>
<dbReference type="Proteomes" id="UP000199150">
    <property type="component" value="Unassembled WGS sequence"/>
</dbReference>
<gene>
    <name evidence="1" type="ORF">SAMN02927928_0232</name>
</gene>
<name>A0A1G4PBX9_9CAUL</name>
<dbReference type="EMBL" id="FMTS01000001">
    <property type="protein sequence ID" value="SCW29761.1"/>
    <property type="molecule type" value="Genomic_DNA"/>
</dbReference>